<feature type="transmembrane region" description="Helical" evidence="2">
    <location>
        <begin position="69"/>
        <end position="86"/>
    </location>
</feature>
<protein>
    <recommendedName>
        <fullName evidence="5">Integral membrane protein</fullName>
    </recommendedName>
</protein>
<evidence type="ECO:0000256" key="1">
    <source>
        <dbReference type="SAM" id="MobiDB-lite"/>
    </source>
</evidence>
<feature type="region of interest" description="Disordered" evidence="1">
    <location>
        <begin position="143"/>
        <end position="176"/>
    </location>
</feature>
<sequence length="176" mass="17837">MGSTSRPDRPAGGRFEELREAARTASVPAWVASILLAAEALVLLALGVLQVLRGFGSDLDDVGRAETGGVLAIVGAAGVALLAAGVLRRGASYRSPTLLVQILCLPVAWGLLQAGDYGYGIPLLVAPLVIVVALLAAGGFGPSASDTGGPPTRAGQDEHEGADRGDGRVPRGPRRP</sequence>
<keyword evidence="2" id="KW-1133">Transmembrane helix</keyword>
<dbReference type="OrthoDB" id="9977693at2"/>
<feature type="compositionally biased region" description="Basic and acidic residues" evidence="1">
    <location>
        <begin position="155"/>
        <end position="169"/>
    </location>
</feature>
<keyword evidence="2" id="KW-0812">Transmembrane</keyword>
<name>A0A4S5EUD7_9ACTN</name>
<dbReference type="Proteomes" id="UP000305282">
    <property type="component" value="Unassembled WGS sequence"/>
</dbReference>
<keyword evidence="4" id="KW-1185">Reference proteome</keyword>
<accession>A0A4S5EUD7</accession>
<organism evidence="3 4">
    <name type="scientific">Candidatus Frankia alpina</name>
    <dbReference type="NCBI Taxonomy" id="2699483"/>
    <lineage>
        <taxon>Bacteria</taxon>
        <taxon>Bacillati</taxon>
        <taxon>Actinomycetota</taxon>
        <taxon>Actinomycetes</taxon>
        <taxon>Frankiales</taxon>
        <taxon>Frankiaceae</taxon>
        <taxon>Frankia</taxon>
    </lineage>
</organism>
<comment type="caution">
    <text evidence="3">The sequence shown here is derived from an EMBL/GenBank/DDBJ whole genome shotgun (WGS) entry which is preliminary data.</text>
</comment>
<dbReference type="RefSeq" id="WP_136446527.1">
    <property type="nucleotide sequence ID" value="NZ_SSXH01000012.1"/>
</dbReference>
<evidence type="ECO:0000256" key="2">
    <source>
        <dbReference type="SAM" id="Phobius"/>
    </source>
</evidence>
<dbReference type="AlphaFoldDB" id="A0A4S5EUD7"/>
<feature type="transmembrane region" description="Helical" evidence="2">
    <location>
        <begin position="27"/>
        <end position="49"/>
    </location>
</feature>
<reference evidence="3 4" key="1">
    <citation type="submission" date="2019-04" db="EMBL/GenBank/DDBJ databases">
        <title>Draft genome sequences for three unisolated Alnus-infective Frankia Sp+ strains, AgTrS, AiOr and AvVan, the first sequenced Frankia strains able to sporulate in-planta.</title>
        <authorList>
            <person name="Bethencourt L."/>
            <person name="Vautrin F."/>
            <person name="Taib N."/>
            <person name="Dubost A."/>
            <person name="Castro-Garcia L."/>
            <person name="Imbaud O."/>
            <person name="Abrouk D."/>
            <person name="Fournier P."/>
            <person name="Briolay J."/>
            <person name="Nguyen A."/>
            <person name="Normand P."/>
            <person name="Fernandez M.P."/>
            <person name="Brochier-Armanet C."/>
            <person name="Herrera-Belaroussi A."/>
        </authorList>
    </citation>
    <scope>NUCLEOTIDE SEQUENCE [LARGE SCALE GENOMIC DNA]</scope>
    <source>
        <strain evidence="3 4">AvVan</strain>
    </source>
</reference>
<gene>
    <name evidence="3" type="ORF">E7Y31_01285</name>
</gene>
<dbReference type="EMBL" id="SSXH01000012">
    <property type="protein sequence ID" value="THJ76167.1"/>
    <property type="molecule type" value="Genomic_DNA"/>
</dbReference>
<evidence type="ECO:0008006" key="5">
    <source>
        <dbReference type="Google" id="ProtNLM"/>
    </source>
</evidence>
<keyword evidence="2" id="KW-0472">Membrane</keyword>
<proteinExistence type="predicted"/>
<feature type="transmembrane region" description="Helical" evidence="2">
    <location>
        <begin position="121"/>
        <end position="140"/>
    </location>
</feature>
<feature type="transmembrane region" description="Helical" evidence="2">
    <location>
        <begin position="98"/>
        <end position="115"/>
    </location>
</feature>
<evidence type="ECO:0000313" key="4">
    <source>
        <dbReference type="Proteomes" id="UP000305282"/>
    </source>
</evidence>
<evidence type="ECO:0000313" key="3">
    <source>
        <dbReference type="EMBL" id="THJ76167.1"/>
    </source>
</evidence>